<dbReference type="Proteomes" id="UP000199183">
    <property type="component" value="Unassembled WGS sequence"/>
</dbReference>
<sequence length="433" mass="46747">MSDSARMRTVWHPTRAFAAAIIVGLLLLGVAVVASRPDIGCFGVPLVLWAALRWQGRPRSPGESGIRISAENPDRTHGGLTVPFTLRVDAAEPARLAQLRVRTGGVEDHELMLSARHELSLRGRMPALHSGPVTVAEAQLRLFTADGAFFTAPSEPVAVGCTIPPVVRPLSRLLLPARLQGLSGSHESARPGDGGEFRDIHPFAPGDRLRRVDWKATARLSRRPGDLYVRRTSALSDASIVLVMDSGTDVGEVVAEWPDGDPRLTGTLSLDLAREAAASLATAYVENGDQVAFHDLSLGAPHVRRGSGARHLARLRAAIAATRAHGTSWLRRRAPVLPTGALVYVISPFLDDEAGRLAGMWRASGHRVIAIDVLPEPVRDRLTREQATAHRILMLERGDRLGALEAVGVELLRWGSDAEVEASLLALSRRRRA</sequence>
<protein>
    <submittedName>
        <fullName evidence="2">Uncharacterized conserved protein, DUF58 family, contains vWF domain</fullName>
    </submittedName>
</protein>
<gene>
    <name evidence="2" type="ORF">SAMN04489806_2951</name>
</gene>
<feature type="domain" description="DUF58" evidence="1">
    <location>
        <begin position="202"/>
        <end position="374"/>
    </location>
</feature>
<dbReference type="AlphaFoldDB" id="A0A1H4QYF3"/>
<dbReference type="Pfam" id="PF01882">
    <property type="entry name" value="DUF58"/>
    <property type="match status" value="1"/>
</dbReference>
<dbReference type="EMBL" id="FNRY01000001">
    <property type="protein sequence ID" value="SEC24622.1"/>
    <property type="molecule type" value="Genomic_DNA"/>
</dbReference>
<dbReference type="PANTHER" id="PTHR33608:SF6">
    <property type="entry name" value="BLL2464 PROTEIN"/>
    <property type="match status" value="1"/>
</dbReference>
<accession>A0A1H4QYF3</accession>
<dbReference type="OrthoDB" id="9776116at2"/>
<dbReference type="RefSeq" id="WP_091186179.1">
    <property type="nucleotide sequence ID" value="NZ_FNRY01000001.1"/>
</dbReference>
<dbReference type="STRING" id="640635.SAMN04489806_2951"/>
<organism evidence="2 3">
    <name type="scientific">Paramicrobacterium humi</name>
    <dbReference type="NCBI Taxonomy" id="640635"/>
    <lineage>
        <taxon>Bacteria</taxon>
        <taxon>Bacillati</taxon>
        <taxon>Actinomycetota</taxon>
        <taxon>Actinomycetes</taxon>
        <taxon>Micrococcales</taxon>
        <taxon>Microbacteriaceae</taxon>
        <taxon>Paramicrobacterium</taxon>
    </lineage>
</organism>
<keyword evidence="3" id="KW-1185">Reference proteome</keyword>
<reference evidence="2 3" key="1">
    <citation type="submission" date="2016-10" db="EMBL/GenBank/DDBJ databases">
        <authorList>
            <person name="de Groot N.N."/>
        </authorList>
    </citation>
    <scope>NUCLEOTIDE SEQUENCE [LARGE SCALE GENOMIC DNA]</scope>
    <source>
        <strain evidence="2 3">DSM 21799</strain>
    </source>
</reference>
<name>A0A1H4QYF3_9MICO</name>
<evidence type="ECO:0000313" key="3">
    <source>
        <dbReference type="Proteomes" id="UP000199183"/>
    </source>
</evidence>
<evidence type="ECO:0000259" key="1">
    <source>
        <dbReference type="Pfam" id="PF01882"/>
    </source>
</evidence>
<proteinExistence type="predicted"/>
<dbReference type="InterPro" id="IPR002881">
    <property type="entry name" value="DUF58"/>
</dbReference>
<dbReference type="PANTHER" id="PTHR33608">
    <property type="entry name" value="BLL2464 PROTEIN"/>
    <property type="match status" value="1"/>
</dbReference>
<evidence type="ECO:0000313" key="2">
    <source>
        <dbReference type="EMBL" id="SEC24622.1"/>
    </source>
</evidence>